<name>A0ABD2BL75_VESMC</name>
<dbReference type="Proteomes" id="UP001607303">
    <property type="component" value="Unassembled WGS sequence"/>
</dbReference>
<gene>
    <name evidence="1" type="ORF">V1477_013951</name>
</gene>
<proteinExistence type="predicted"/>
<reference evidence="1 2" key="1">
    <citation type="journal article" date="2024" name="Ann. Entomol. Soc. Am.">
        <title>Genomic analyses of the southern and eastern yellowjacket wasps (Hymenoptera: Vespidae) reveal evolutionary signatures of social life.</title>
        <authorList>
            <person name="Catto M.A."/>
            <person name="Caine P.B."/>
            <person name="Orr S.E."/>
            <person name="Hunt B.G."/>
            <person name="Goodisman M.A.D."/>
        </authorList>
    </citation>
    <scope>NUCLEOTIDE SEQUENCE [LARGE SCALE GENOMIC DNA]</scope>
    <source>
        <strain evidence="1">232</strain>
        <tissue evidence="1">Head and thorax</tissue>
    </source>
</reference>
<evidence type="ECO:0000313" key="2">
    <source>
        <dbReference type="Proteomes" id="UP001607303"/>
    </source>
</evidence>
<evidence type="ECO:0000313" key="1">
    <source>
        <dbReference type="EMBL" id="KAL2733517.1"/>
    </source>
</evidence>
<dbReference type="EMBL" id="JAYRBN010000073">
    <property type="protein sequence ID" value="KAL2733517.1"/>
    <property type="molecule type" value="Genomic_DNA"/>
</dbReference>
<accession>A0ABD2BL75</accession>
<dbReference type="AlphaFoldDB" id="A0ABD2BL75"/>
<organism evidence="1 2">
    <name type="scientific">Vespula maculifrons</name>
    <name type="common">Eastern yellow jacket</name>
    <name type="synonym">Wasp</name>
    <dbReference type="NCBI Taxonomy" id="7453"/>
    <lineage>
        <taxon>Eukaryota</taxon>
        <taxon>Metazoa</taxon>
        <taxon>Ecdysozoa</taxon>
        <taxon>Arthropoda</taxon>
        <taxon>Hexapoda</taxon>
        <taxon>Insecta</taxon>
        <taxon>Pterygota</taxon>
        <taxon>Neoptera</taxon>
        <taxon>Endopterygota</taxon>
        <taxon>Hymenoptera</taxon>
        <taxon>Apocrita</taxon>
        <taxon>Aculeata</taxon>
        <taxon>Vespoidea</taxon>
        <taxon>Vespidae</taxon>
        <taxon>Vespinae</taxon>
        <taxon>Vespula</taxon>
    </lineage>
</organism>
<sequence>MPMTVMLQGVMAVECGRGPGQDVVVSIPAIATSFNINKTFSSRSPVQIVTNTRDEINLALVLSPHANYAILSSDLKR</sequence>
<keyword evidence="2" id="KW-1185">Reference proteome</keyword>
<protein>
    <submittedName>
        <fullName evidence="1">Uncharacterized protein</fullName>
    </submittedName>
</protein>
<comment type="caution">
    <text evidence="1">The sequence shown here is derived from an EMBL/GenBank/DDBJ whole genome shotgun (WGS) entry which is preliminary data.</text>
</comment>